<reference evidence="2 3" key="1">
    <citation type="submission" date="2016-10" db="EMBL/GenBank/DDBJ databases">
        <title>Paenibacillus species isolates.</title>
        <authorList>
            <person name="Beno S.M."/>
        </authorList>
    </citation>
    <scope>NUCLEOTIDE SEQUENCE [LARGE SCALE GENOMIC DNA]</scope>
    <source>
        <strain evidence="2 3">FSL H7-0604</strain>
    </source>
</reference>
<name>A0A1R0X0C0_9BACL</name>
<evidence type="ECO:0000313" key="2">
    <source>
        <dbReference type="EMBL" id="OMD25435.1"/>
    </source>
</evidence>
<dbReference type="Pfam" id="PF10552">
    <property type="entry name" value="ORF6C"/>
    <property type="match status" value="1"/>
</dbReference>
<feature type="domain" description="ORF6C" evidence="1">
    <location>
        <begin position="114"/>
        <end position="222"/>
    </location>
</feature>
<proteinExistence type="predicted"/>
<evidence type="ECO:0000313" key="3">
    <source>
        <dbReference type="Proteomes" id="UP000187465"/>
    </source>
</evidence>
<sequence length="231" mass="26857">MHKQIVKEPVTIDSREVADMMGKRHDHLLSDIRRYAEILDSQDLGSHQFFIPSHYLNAQNKEQPNYLLTRKGCDMVANKMTGEKGVLFTAAYVTKFEAMEEKTKNPFAGASKELQAILMLDIRTKEMEDRVEHLENRTTIDYGQQRTLKKAGNKRVLEIVGGKKSAAYKDSSLRTQVYSALWNEFTEFFEINSYNNTFIKDYDRALHYVPHWNPPNNLMRQIEQANGQMLF</sequence>
<protein>
    <recommendedName>
        <fullName evidence="1">ORF6C domain-containing protein</fullName>
    </recommendedName>
</protein>
<dbReference type="InterPro" id="IPR018878">
    <property type="entry name" value="ORF6C_dom"/>
</dbReference>
<dbReference type="AlphaFoldDB" id="A0A1R0X0C0"/>
<dbReference type="Pfam" id="PF09669">
    <property type="entry name" value="Phage_pRha"/>
    <property type="match status" value="1"/>
</dbReference>
<dbReference type="NCBIfam" id="TIGR02681">
    <property type="entry name" value="phage_pRha"/>
    <property type="match status" value="1"/>
</dbReference>
<gene>
    <name evidence="2" type="ORF">BJP51_04075</name>
</gene>
<dbReference type="RefSeq" id="WP_036684323.1">
    <property type="nucleotide sequence ID" value="NZ_MKQP01000045.1"/>
</dbReference>
<evidence type="ECO:0000259" key="1">
    <source>
        <dbReference type="Pfam" id="PF10552"/>
    </source>
</evidence>
<comment type="caution">
    <text evidence="2">The sequence shown here is derived from an EMBL/GenBank/DDBJ whole genome shotgun (WGS) entry which is preliminary data.</text>
</comment>
<dbReference type="InterPro" id="IPR014054">
    <property type="entry name" value="Phage_regulatory_Rha"/>
</dbReference>
<dbReference type="EMBL" id="MKQP01000045">
    <property type="protein sequence ID" value="OMD25435.1"/>
    <property type="molecule type" value="Genomic_DNA"/>
</dbReference>
<dbReference type="Proteomes" id="UP000187465">
    <property type="component" value="Unassembled WGS sequence"/>
</dbReference>
<accession>A0A1R0X0C0</accession>
<organism evidence="2 3">
    <name type="scientific">Paenibacillus odorifer</name>
    <dbReference type="NCBI Taxonomy" id="189426"/>
    <lineage>
        <taxon>Bacteria</taxon>
        <taxon>Bacillati</taxon>
        <taxon>Bacillota</taxon>
        <taxon>Bacilli</taxon>
        <taxon>Bacillales</taxon>
        <taxon>Paenibacillaceae</taxon>
        <taxon>Paenibacillus</taxon>
    </lineage>
</organism>